<comment type="subcellular location">
    <subcellularLocation>
        <location evidence="1">Membrane</location>
    </subcellularLocation>
</comment>
<dbReference type="GO" id="GO:0016020">
    <property type="term" value="C:membrane"/>
    <property type="evidence" value="ECO:0007669"/>
    <property type="project" value="UniProtKB-SubCell"/>
</dbReference>
<sequence>MTLAQVFILAFLAHFGWVALLYVWLTIERQSAVAKGEVRIADFIRAGADPERSLRVARNLSNQFELPVFALFAGLFIYLSGEVAVIDVAAAWLFLFGRVVHTVVQTLTRNVPLRGMVFVINFAGVVILMARVAWIALT</sequence>
<dbReference type="Gene3D" id="1.20.120.550">
    <property type="entry name" value="Membrane associated eicosanoid/glutathione metabolism-like domain"/>
    <property type="match status" value="1"/>
</dbReference>
<dbReference type="RefSeq" id="WP_189484416.1">
    <property type="nucleotide sequence ID" value="NZ_BMZB01000001.1"/>
</dbReference>
<dbReference type="SUPFAM" id="SSF161084">
    <property type="entry name" value="MAPEG domain-like"/>
    <property type="match status" value="1"/>
</dbReference>
<reference evidence="6" key="1">
    <citation type="journal article" date="2014" name="Int. J. Syst. Evol. Microbiol.">
        <title>Complete genome sequence of Corynebacterium casei LMG S-19264T (=DSM 44701T), isolated from a smear-ripened cheese.</title>
        <authorList>
            <consortium name="US DOE Joint Genome Institute (JGI-PGF)"/>
            <person name="Walter F."/>
            <person name="Albersmeier A."/>
            <person name="Kalinowski J."/>
            <person name="Ruckert C."/>
        </authorList>
    </citation>
    <scope>NUCLEOTIDE SEQUENCE</scope>
    <source>
        <strain evidence="6">KCTC 32296</strain>
    </source>
</reference>
<keyword evidence="4 5" id="KW-0472">Membrane</keyword>
<gene>
    <name evidence="6" type="ORF">GCM10011273_00890</name>
</gene>
<feature type="transmembrane region" description="Helical" evidence="5">
    <location>
        <begin position="6"/>
        <end position="25"/>
    </location>
</feature>
<feature type="transmembrane region" description="Helical" evidence="5">
    <location>
        <begin position="115"/>
        <end position="137"/>
    </location>
</feature>
<evidence type="ECO:0000256" key="4">
    <source>
        <dbReference type="ARBA" id="ARBA00023136"/>
    </source>
</evidence>
<accession>A0A918PRF3</accession>
<evidence type="ECO:0000256" key="3">
    <source>
        <dbReference type="ARBA" id="ARBA00022989"/>
    </source>
</evidence>
<dbReference type="Pfam" id="PF01124">
    <property type="entry name" value="MAPEG"/>
    <property type="match status" value="1"/>
</dbReference>
<evidence type="ECO:0000256" key="2">
    <source>
        <dbReference type="ARBA" id="ARBA00022692"/>
    </source>
</evidence>
<evidence type="ECO:0000256" key="1">
    <source>
        <dbReference type="ARBA" id="ARBA00004370"/>
    </source>
</evidence>
<evidence type="ECO:0000256" key="5">
    <source>
        <dbReference type="SAM" id="Phobius"/>
    </source>
</evidence>
<dbReference type="EMBL" id="BMZB01000001">
    <property type="protein sequence ID" value="GGZ20162.1"/>
    <property type="molecule type" value="Genomic_DNA"/>
</dbReference>
<feature type="transmembrane region" description="Helical" evidence="5">
    <location>
        <begin position="68"/>
        <end position="95"/>
    </location>
</feature>
<protein>
    <submittedName>
        <fullName evidence="6">Membrane protein</fullName>
    </submittedName>
</protein>
<keyword evidence="2 5" id="KW-0812">Transmembrane</keyword>
<organism evidence="6 7">
    <name type="scientific">Asticcacaulis endophyticus</name>
    <dbReference type="NCBI Taxonomy" id="1395890"/>
    <lineage>
        <taxon>Bacteria</taxon>
        <taxon>Pseudomonadati</taxon>
        <taxon>Pseudomonadota</taxon>
        <taxon>Alphaproteobacteria</taxon>
        <taxon>Caulobacterales</taxon>
        <taxon>Caulobacteraceae</taxon>
        <taxon>Asticcacaulis</taxon>
    </lineage>
</organism>
<name>A0A918PRF3_9CAUL</name>
<dbReference type="InterPro" id="IPR023352">
    <property type="entry name" value="MAPEG-like_dom_sf"/>
</dbReference>
<evidence type="ECO:0000313" key="6">
    <source>
        <dbReference type="EMBL" id="GGZ20162.1"/>
    </source>
</evidence>
<comment type="caution">
    <text evidence="6">The sequence shown here is derived from an EMBL/GenBank/DDBJ whole genome shotgun (WGS) entry which is preliminary data.</text>
</comment>
<keyword evidence="3 5" id="KW-1133">Transmembrane helix</keyword>
<keyword evidence="7" id="KW-1185">Reference proteome</keyword>
<dbReference type="InterPro" id="IPR001129">
    <property type="entry name" value="Membr-assoc_MAPEG"/>
</dbReference>
<evidence type="ECO:0000313" key="7">
    <source>
        <dbReference type="Proteomes" id="UP000662572"/>
    </source>
</evidence>
<dbReference type="Proteomes" id="UP000662572">
    <property type="component" value="Unassembled WGS sequence"/>
</dbReference>
<proteinExistence type="predicted"/>
<dbReference type="AlphaFoldDB" id="A0A918PRF3"/>
<reference evidence="6" key="2">
    <citation type="submission" date="2020-09" db="EMBL/GenBank/DDBJ databases">
        <authorList>
            <person name="Sun Q."/>
            <person name="Kim S."/>
        </authorList>
    </citation>
    <scope>NUCLEOTIDE SEQUENCE</scope>
    <source>
        <strain evidence="6">KCTC 32296</strain>
    </source>
</reference>